<protein>
    <submittedName>
        <fullName evidence="2">Uncharacterized protein</fullName>
    </submittedName>
</protein>
<reference evidence="2 3" key="1">
    <citation type="submission" date="2019-12" db="EMBL/GenBank/DDBJ databases">
        <title>Whole genome shotgun sequence of Streptomyces hygroscopicus subsp. glebosus NBRC 13786.</title>
        <authorList>
            <person name="Ichikawa N."/>
            <person name="Kimura A."/>
            <person name="Kitahashi Y."/>
            <person name="Komaki H."/>
            <person name="Tamura T."/>
        </authorList>
    </citation>
    <scope>NUCLEOTIDE SEQUENCE [LARGE SCALE GENOMIC DNA]</scope>
    <source>
        <strain evidence="2 3">NBRC 13786</strain>
    </source>
</reference>
<dbReference type="EMBL" id="BLIO01000001">
    <property type="protein sequence ID" value="GFE13216.1"/>
    <property type="molecule type" value="Genomic_DNA"/>
</dbReference>
<accession>A0A640SSX5</accession>
<sequence>MAHQRSARTERGLIARPRANPTSTLNTLDELSPYDPAADELLDRIFTDYGLVISGRSAAWDPARLNALPRCSQMAGHPPP</sequence>
<comment type="caution">
    <text evidence="2">The sequence shown here is derived from an EMBL/GenBank/DDBJ whole genome shotgun (WGS) entry which is preliminary data.</text>
</comment>
<evidence type="ECO:0000256" key="1">
    <source>
        <dbReference type="SAM" id="MobiDB-lite"/>
    </source>
</evidence>
<evidence type="ECO:0000313" key="3">
    <source>
        <dbReference type="Proteomes" id="UP000430079"/>
    </source>
</evidence>
<keyword evidence="3" id="KW-1185">Reference proteome</keyword>
<dbReference type="Proteomes" id="UP000430079">
    <property type="component" value="Unassembled WGS sequence"/>
</dbReference>
<gene>
    <name evidence="2" type="ORF">Sgleb_12630</name>
</gene>
<dbReference type="AlphaFoldDB" id="A0A640SSX5"/>
<evidence type="ECO:0000313" key="2">
    <source>
        <dbReference type="EMBL" id="GFE13216.1"/>
    </source>
</evidence>
<name>A0A640SSX5_9ACTN</name>
<organism evidence="2 3">
    <name type="scientific">Streptomyces glebosus</name>
    <dbReference type="NCBI Taxonomy" id="249580"/>
    <lineage>
        <taxon>Bacteria</taxon>
        <taxon>Bacillati</taxon>
        <taxon>Actinomycetota</taxon>
        <taxon>Actinomycetes</taxon>
        <taxon>Kitasatosporales</taxon>
        <taxon>Streptomycetaceae</taxon>
        <taxon>Streptomyces</taxon>
    </lineage>
</organism>
<proteinExistence type="predicted"/>
<feature type="region of interest" description="Disordered" evidence="1">
    <location>
        <begin position="1"/>
        <end position="31"/>
    </location>
</feature>
<feature type="compositionally biased region" description="Polar residues" evidence="1">
    <location>
        <begin position="20"/>
        <end position="29"/>
    </location>
</feature>